<dbReference type="Pfam" id="PF00512">
    <property type="entry name" value="HisKA"/>
    <property type="match status" value="1"/>
</dbReference>
<dbReference type="Pfam" id="PF08448">
    <property type="entry name" value="PAS_4"/>
    <property type="match status" value="1"/>
</dbReference>
<evidence type="ECO:0000259" key="8">
    <source>
        <dbReference type="PROSITE" id="PS50109"/>
    </source>
</evidence>
<dbReference type="InterPro" id="IPR036097">
    <property type="entry name" value="HisK_dim/P_sf"/>
</dbReference>
<evidence type="ECO:0000256" key="3">
    <source>
        <dbReference type="ARBA" id="ARBA00022553"/>
    </source>
</evidence>
<comment type="catalytic activity">
    <reaction evidence="1">
        <text>ATP + protein L-histidine = ADP + protein N-phospho-L-histidine.</text>
        <dbReference type="EC" id="2.7.13.3"/>
    </reaction>
</comment>
<dbReference type="InterPro" id="IPR000014">
    <property type="entry name" value="PAS"/>
</dbReference>
<dbReference type="PANTHER" id="PTHR43047">
    <property type="entry name" value="TWO-COMPONENT HISTIDINE PROTEIN KINASE"/>
    <property type="match status" value="1"/>
</dbReference>
<dbReference type="InterPro" id="IPR035965">
    <property type="entry name" value="PAS-like_dom_sf"/>
</dbReference>
<reference evidence="10 11" key="1">
    <citation type="journal article" date="2020" name="Microorganisms">
        <title>Osmotic Adaptation and Compatible Solute Biosynthesis of Phototrophic Bacteria as Revealed from Genome Analyses.</title>
        <authorList>
            <person name="Imhoff J.F."/>
            <person name="Rahn T."/>
            <person name="Kunzel S."/>
            <person name="Keller A."/>
            <person name="Neulinger S.C."/>
        </authorList>
    </citation>
    <scope>NUCLEOTIDE SEQUENCE [LARGE SCALE GENOMIC DNA]</scope>
    <source>
        <strain evidence="10 11">DSM 9895</strain>
    </source>
</reference>
<dbReference type="Gene3D" id="3.30.450.20">
    <property type="entry name" value="PAS domain"/>
    <property type="match status" value="1"/>
</dbReference>
<dbReference type="Gene3D" id="1.10.287.130">
    <property type="match status" value="1"/>
</dbReference>
<evidence type="ECO:0000256" key="1">
    <source>
        <dbReference type="ARBA" id="ARBA00000085"/>
    </source>
</evidence>
<dbReference type="InterPro" id="IPR003661">
    <property type="entry name" value="HisK_dim/P_dom"/>
</dbReference>
<dbReference type="SUPFAM" id="SSF55785">
    <property type="entry name" value="PYP-like sensor domain (PAS domain)"/>
    <property type="match status" value="1"/>
</dbReference>
<evidence type="ECO:0000256" key="4">
    <source>
        <dbReference type="ARBA" id="ARBA00022679"/>
    </source>
</evidence>
<feature type="region of interest" description="Disordered" evidence="7">
    <location>
        <begin position="1"/>
        <end position="34"/>
    </location>
</feature>
<dbReference type="Pfam" id="PF02518">
    <property type="entry name" value="HATPase_c"/>
    <property type="match status" value="1"/>
</dbReference>
<dbReference type="SMART" id="SM00388">
    <property type="entry name" value="HisKA"/>
    <property type="match status" value="1"/>
</dbReference>
<dbReference type="SMART" id="SM00387">
    <property type="entry name" value="HATPase_c"/>
    <property type="match status" value="1"/>
</dbReference>
<proteinExistence type="predicted"/>
<dbReference type="RefSeq" id="WP_200343163.1">
    <property type="nucleotide sequence ID" value="NZ_NRRL01000111.1"/>
</dbReference>
<keyword evidence="11" id="KW-1185">Reference proteome</keyword>
<evidence type="ECO:0000256" key="7">
    <source>
        <dbReference type="SAM" id="MobiDB-lite"/>
    </source>
</evidence>
<dbReference type="PANTHER" id="PTHR43047:SF63">
    <property type="entry name" value="HISTIDINE KINASE"/>
    <property type="match status" value="1"/>
</dbReference>
<dbReference type="Gene3D" id="3.30.565.10">
    <property type="entry name" value="Histidine kinase-like ATPase, C-terminal domain"/>
    <property type="match status" value="1"/>
</dbReference>
<feature type="domain" description="Histidine kinase" evidence="8">
    <location>
        <begin position="187"/>
        <end position="408"/>
    </location>
</feature>
<dbReference type="EMBL" id="NRRL01000111">
    <property type="protein sequence ID" value="MBK1670718.1"/>
    <property type="molecule type" value="Genomic_DNA"/>
</dbReference>
<keyword evidence="5" id="KW-0418">Kinase</keyword>
<keyword evidence="3" id="KW-0597">Phosphoprotein</keyword>
<dbReference type="EC" id="2.7.13.3" evidence="2"/>
<evidence type="ECO:0000313" key="10">
    <source>
        <dbReference type="EMBL" id="MBK1670718.1"/>
    </source>
</evidence>
<dbReference type="PRINTS" id="PR00344">
    <property type="entry name" value="BCTRLSENSOR"/>
</dbReference>
<dbReference type="Proteomes" id="UP001296873">
    <property type="component" value="Unassembled WGS sequence"/>
</dbReference>
<dbReference type="CDD" id="cd00130">
    <property type="entry name" value="PAS"/>
    <property type="match status" value="1"/>
</dbReference>
<name>A0ABS1DLV2_9PROT</name>
<comment type="caution">
    <text evidence="10">The sequence shown here is derived from an EMBL/GenBank/DDBJ whole genome shotgun (WGS) entry which is preliminary data.</text>
</comment>
<dbReference type="InterPro" id="IPR013656">
    <property type="entry name" value="PAS_4"/>
</dbReference>
<keyword evidence="4" id="KW-0808">Transferase</keyword>
<evidence type="ECO:0000256" key="6">
    <source>
        <dbReference type="SAM" id="Coils"/>
    </source>
</evidence>
<gene>
    <name evidence="10" type="ORF">CKO28_22110</name>
</gene>
<dbReference type="PROSITE" id="PS50112">
    <property type="entry name" value="PAS"/>
    <property type="match status" value="1"/>
</dbReference>
<dbReference type="PROSITE" id="PS50109">
    <property type="entry name" value="HIS_KIN"/>
    <property type="match status" value="1"/>
</dbReference>
<accession>A0ABS1DLV2</accession>
<dbReference type="NCBIfam" id="TIGR00229">
    <property type="entry name" value="sensory_box"/>
    <property type="match status" value="1"/>
</dbReference>
<dbReference type="InterPro" id="IPR036890">
    <property type="entry name" value="HATPase_C_sf"/>
</dbReference>
<sequence length="413" mass="44980">MSTPTDRSAAYDRTAPAETDRTDPPPTRAPADETEALRAELARTRARLDDISRLVSDWIWEIDRNLRVASVSPRVMEALGYHPMELIGRPFSEVLGPDLPITAPVAQAHARARPFRDHEIQLTDRWGHARSFRLSGLPVFCPASGRFEGYRGTAQDVTELRAREAALLEAKNAAEEANRTKSEFLAQMSHELRTPLNAILGFSEIMQREALGPIGTPQYREYAHDIATSATHLSQMINDVLDVAKLEAGKFQIYEDAVRPQDLVERALRIVHQRAEDGAVTLSRGGPGDDVSLIADSQKLLQILLNLLSNAIKFTPAGGRVALHAGVDGDGAYRLSVSDTGIGMSAEDQRIALSPFGQVDSSLSRRYEGTGLGLPLSKALIELHGGRLEIDSVPDAGTTVHVILPADRIDPAG</sequence>
<keyword evidence="6" id="KW-0175">Coiled coil</keyword>
<dbReference type="InterPro" id="IPR003594">
    <property type="entry name" value="HATPase_dom"/>
</dbReference>
<dbReference type="CDD" id="cd00082">
    <property type="entry name" value="HisKA"/>
    <property type="match status" value="1"/>
</dbReference>
<evidence type="ECO:0000256" key="5">
    <source>
        <dbReference type="ARBA" id="ARBA00022777"/>
    </source>
</evidence>
<dbReference type="InterPro" id="IPR005467">
    <property type="entry name" value="His_kinase_dom"/>
</dbReference>
<evidence type="ECO:0000256" key="2">
    <source>
        <dbReference type="ARBA" id="ARBA00012438"/>
    </source>
</evidence>
<evidence type="ECO:0000259" key="9">
    <source>
        <dbReference type="PROSITE" id="PS50112"/>
    </source>
</evidence>
<organism evidence="10 11">
    <name type="scientific">Rhodovibrio sodomensis</name>
    <dbReference type="NCBI Taxonomy" id="1088"/>
    <lineage>
        <taxon>Bacteria</taxon>
        <taxon>Pseudomonadati</taxon>
        <taxon>Pseudomonadota</taxon>
        <taxon>Alphaproteobacteria</taxon>
        <taxon>Rhodospirillales</taxon>
        <taxon>Rhodovibrionaceae</taxon>
        <taxon>Rhodovibrio</taxon>
    </lineage>
</organism>
<feature type="coiled-coil region" evidence="6">
    <location>
        <begin position="157"/>
        <end position="187"/>
    </location>
</feature>
<dbReference type="InterPro" id="IPR004358">
    <property type="entry name" value="Sig_transdc_His_kin-like_C"/>
</dbReference>
<evidence type="ECO:0000313" key="11">
    <source>
        <dbReference type="Proteomes" id="UP001296873"/>
    </source>
</evidence>
<feature type="domain" description="PAS" evidence="9">
    <location>
        <begin position="44"/>
        <end position="98"/>
    </location>
</feature>
<dbReference type="SMART" id="SM00091">
    <property type="entry name" value="PAS"/>
    <property type="match status" value="1"/>
</dbReference>
<dbReference type="SUPFAM" id="SSF55874">
    <property type="entry name" value="ATPase domain of HSP90 chaperone/DNA topoisomerase II/histidine kinase"/>
    <property type="match status" value="1"/>
</dbReference>
<dbReference type="SUPFAM" id="SSF47384">
    <property type="entry name" value="Homodimeric domain of signal transducing histidine kinase"/>
    <property type="match status" value="1"/>
</dbReference>
<protein>
    <recommendedName>
        <fullName evidence="2">histidine kinase</fullName>
        <ecNumber evidence="2">2.7.13.3</ecNumber>
    </recommendedName>
</protein>